<dbReference type="InterPro" id="IPR036770">
    <property type="entry name" value="Ankyrin_rpt-contain_sf"/>
</dbReference>
<feature type="compositionally biased region" description="Polar residues" evidence="1">
    <location>
        <begin position="634"/>
        <end position="655"/>
    </location>
</feature>
<reference evidence="2 3" key="1">
    <citation type="submission" date="2022-12" db="EMBL/GenBank/DDBJ databases">
        <title>Chromosome-level genome of Tegillarca granosa.</title>
        <authorList>
            <person name="Kim J."/>
        </authorList>
    </citation>
    <scope>NUCLEOTIDE SEQUENCE [LARGE SCALE GENOMIC DNA]</scope>
    <source>
        <strain evidence="2">Teg-2019</strain>
        <tissue evidence="2">Adductor muscle</tissue>
    </source>
</reference>
<evidence type="ECO:0000313" key="2">
    <source>
        <dbReference type="EMBL" id="KAJ8318245.1"/>
    </source>
</evidence>
<evidence type="ECO:0000256" key="1">
    <source>
        <dbReference type="SAM" id="MobiDB-lite"/>
    </source>
</evidence>
<dbReference type="EMBL" id="JARBDR010000214">
    <property type="protein sequence ID" value="KAJ8318245.1"/>
    <property type="molecule type" value="Genomic_DNA"/>
</dbReference>
<dbReference type="SUPFAM" id="SSF48403">
    <property type="entry name" value="Ankyrin repeat"/>
    <property type="match status" value="1"/>
</dbReference>
<dbReference type="Gene3D" id="1.25.40.20">
    <property type="entry name" value="Ankyrin repeat-containing domain"/>
    <property type="match status" value="1"/>
</dbReference>
<dbReference type="Proteomes" id="UP001217089">
    <property type="component" value="Unassembled WGS sequence"/>
</dbReference>
<organism evidence="2 3">
    <name type="scientific">Tegillarca granosa</name>
    <name type="common">Malaysian cockle</name>
    <name type="synonym">Anadara granosa</name>
    <dbReference type="NCBI Taxonomy" id="220873"/>
    <lineage>
        <taxon>Eukaryota</taxon>
        <taxon>Metazoa</taxon>
        <taxon>Spiralia</taxon>
        <taxon>Lophotrochozoa</taxon>
        <taxon>Mollusca</taxon>
        <taxon>Bivalvia</taxon>
        <taxon>Autobranchia</taxon>
        <taxon>Pteriomorphia</taxon>
        <taxon>Arcoida</taxon>
        <taxon>Arcoidea</taxon>
        <taxon>Arcidae</taxon>
        <taxon>Tegillarca</taxon>
    </lineage>
</organism>
<comment type="caution">
    <text evidence="2">The sequence shown here is derived from an EMBL/GenBank/DDBJ whole genome shotgun (WGS) entry which is preliminary data.</text>
</comment>
<keyword evidence="3" id="KW-1185">Reference proteome</keyword>
<proteinExistence type="predicted"/>
<name>A0ABQ9FLV0_TEGGR</name>
<protein>
    <submittedName>
        <fullName evidence="2">Uncharacterized protein</fullName>
    </submittedName>
</protein>
<sequence>MFQTILIEYYTHLTILGVAMIAHMKSSDWLHTLFTKTEDEVLQMIKTEPGLADLQLQFKCQLEGPGSSKKPCQCCINFETLQPDSFSIDEMIIDFKRYLQTGYCHHLSEQDEDGGYDVAKISVSHIAAAFGKLKILKEVLPKYSGTSSEFWRDYNLKYSTGVIGLNPLQLSILHLRFNAFSLVLKRCKYFAQTKLYSFKTFPDIGVSCGHCITLAAEHNFCDFLQLIAHHCIDLYSVTEILDGFFVALYFRSYGCCDLLLSMVNRSWPYPVSSFRLHQNILHFLSDSKDEKMFCYLIQLKYLDTTQCISHFIRKGQEKHVKKLFIKRKQKGLKDPGEKLYYKQNIPFIIQALFHDGSLEMLQIILKYGSKKEIQKTCSANEYSGMDWALALQHGDAEKLLRLHNIKANQGIEKINPPLIAIFDYYQIFVHTESSVYIDFINFMKKLINLGHNVNAETPNGTTPLLRAASLTALNKEMFLPILRLLLINGADPYKGNASPHLYVDNYIITEFLYCNVNMCINNFMSSILRNILVTNYSGYLINLILKYSHTIPAHYKRALNHLHAIPSGFISVEELDMADDLFINPRSLLILCRNSIRRSYGYKIHEFLKQKYLPLQIKKILTLEDELKEDGIGSPSQNVKEQSRDLSGSSSQNIHQRSENSHKKELLQNKLDQRHHQKLTPLSMILFDFFFFET</sequence>
<gene>
    <name evidence="2" type="ORF">KUTeg_003336</name>
</gene>
<evidence type="ECO:0000313" key="3">
    <source>
        <dbReference type="Proteomes" id="UP001217089"/>
    </source>
</evidence>
<accession>A0ABQ9FLV0</accession>
<feature type="region of interest" description="Disordered" evidence="1">
    <location>
        <begin position="632"/>
        <end position="662"/>
    </location>
</feature>